<evidence type="ECO:0000256" key="2">
    <source>
        <dbReference type="ARBA" id="ARBA00022490"/>
    </source>
</evidence>
<feature type="active site" evidence="5">
    <location>
        <position position="219"/>
    </location>
</feature>
<dbReference type="GO" id="GO:0009102">
    <property type="term" value="P:biotin biosynthetic process"/>
    <property type="evidence" value="ECO:0007669"/>
    <property type="project" value="UniProtKB-UniRule"/>
</dbReference>
<feature type="active site" evidence="5">
    <location>
        <position position="247"/>
    </location>
</feature>
<dbReference type="GO" id="GO:0090499">
    <property type="term" value="F:pimelyl-[acyl-carrier protein] methyl ester esterase activity"/>
    <property type="evidence" value="ECO:0007669"/>
    <property type="project" value="UniProtKB-EC"/>
</dbReference>
<proteinExistence type="inferred from homology"/>
<accession>A0A4Y9VV95</accession>
<keyword evidence="4 5" id="KW-0378">Hydrolase</keyword>
<comment type="subunit">
    <text evidence="5">Monomer.</text>
</comment>
<dbReference type="InterPro" id="IPR010076">
    <property type="entry name" value="BioH"/>
</dbReference>
<evidence type="ECO:0000259" key="6">
    <source>
        <dbReference type="Pfam" id="PF12697"/>
    </source>
</evidence>
<dbReference type="UniPathway" id="UPA00078"/>
<dbReference type="OrthoDB" id="9798888at2"/>
<evidence type="ECO:0000313" key="8">
    <source>
        <dbReference type="Proteomes" id="UP000297706"/>
    </source>
</evidence>
<comment type="subcellular location">
    <subcellularLocation>
        <location evidence="5">Cytoplasm</location>
    </subcellularLocation>
</comment>
<organism evidence="7 8">
    <name type="scientific">Methylotenera oryzisoli</name>
    <dbReference type="NCBI Taxonomy" id="2080758"/>
    <lineage>
        <taxon>Bacteria</taxon>
        <taxon>Pseudomonadati</taxon>
        <taxon>Pseudomonadota</taxon>
        <taxon>Betaproteobacteria</taxon>
        <taxon>Nitrosomonadales</taxon>
        <taxon>Methylophilaceae</taxon>
        <taxon>Methylotenera</taxon>
    </lineage>
</organism>
<evidence type="ECO:0000256" key="1">
    <source>
        <dbReference type="ARBA" id="ARBA00022487"/>
    </source>
</evidence>
<comment type="catalytic activity">
    <reaction evidence="5">
        <text>6-carboxyhexanoyl-[ACP] methyl ester + H2O = 6-carboxyhexanoyl-[ACP] + methanol + H(+)</text>
        <dbReference type="Rhea" id="RHEA:42700"/>
        <dbReference type="Rhea" id="RHEA-COMP:9955"/>
        <dbReference type="Rhea" id="RHEA-COMP:10186"/>
        <dbReference type="ChEBI" id="CHEBI:15377"/>
        <dbReference type="ChEBI" id="CHEBI:15378"/>
        <dbReference type="ChEBI" id="CHEBI:17790"/>
        <dbReference type="ChEBI" id="CHEBI:78846"/>
        <dbReference type="ChEBI" id="CHEBI:82735"/>
        <dbReference type="EC" id="3.1.1.85"/>
    </reaction>
</comment>
<feature type="binding site" evidence="5">
    <location>
        <position position="247"/>
    </location>
    <ligand>
        <name>substrate</name>
    </ligand>
</feature>
<evidence type="ECO:0000256" key="5">
    <source>
        <dbReference type="HAMAP-Rule" id="MF_01260"/>
    </source>
</evidence>
<dbReference type="Pfam" id="PF12697">
    <property type="entry name" value="Abhydrolase_6"/>
    <property type="match status" value="1"/>
</dbReference>
<feature type="binding site" evidence="5">
    <location>
        <begin position="83"/>
        <end position="84"/>
    </location>
    <ligand>
        <name>substrate</name>
    </ligand>
</feature>
<dbReference type="PANTHER" id="PTHR43798:SF31">
    <property type="entry name" value="AB HYDROLASE SUPERFAMILY PROTEIN YCLE"/>
    <property type="match status" value="1"/>
</dbReference>
<keyword evidence="2 5" id="KW-0963">Cytoplasm</keyword>
<keyword evidence="3 5" id="KW-0093">Biotin biosynthesis</keyword>
<evidence type="ECO:0000256" key="3">
    <source>
        <dbReference type="ARBA" id="ARBA00022756"/>
    </source>
</evidence>
<comment type="similarity">
    <text evidence="5">Belongs to the AB hydrolase superfamily. Carboxylesterase BioH family.</text>
</comment>
<evidence type="ECO:0000256" key="4">
    <source>
        <dbReference type="ARBA" id="ARBA00022801"/>
    </source>
</evidence>
<evidence type="ECO:0000313" key="7">
    <source>
        <dbReference type="EMBL" id="TFW73380.1"/>
    </source>
</evidence>
<dbReference type="Proteomes" id="UP000297706">
    <property type="component" value="Unassembled WGS sequence"/>
</dbReference>
<comment type="function">
    <text evidence="5">The physiological role of BioH is to remove the methyl group introduced by BioC when the pimeloyl moiety is complete. It allows to synthesize pimeloyl-ACP via the fatty acid synthetic pathway through the hydrolysis of the ester bonds of pimeloyl-ACP esters.</text>
</comment>
<dbReference type="InterPro" id="IPR000073">
    <property type="entry name" value="AB_hydrolase_1"/>
</dbReference>
<dbReference type="SUPFAM" id="SSF53474">
    <property type="entry name" value="alpha/beta-Hydrolases"/>
    <property type="match status" value="1"/>
</dbReference>
<dbReference type="InterPro" id="IPR029058">
    <property type="entry name" value="AB_hydrolase_fold"/>
</dbReference>
<reference evidence="7 8" key="1">
    <citation type="submission" date="2018-02" db="EMBL/GenBank/DDBJ databases">
        <title>A novel lanthanide dependent methylotroph, Methylotenera sp. La3113.</title>
        <authorList>
            <person name="Lv H."/>
            <person name="Tani A."/>
        </authorList>
    </citation>
    <scope>NUCLEOTIDE SEQUENCE [LARGE SCALE GENOMIC DNA]</scope>
    <source>
        <strain evidence="7 8">La3113</strain>
    </source>
</reference>
<dbReference type="HAMAP" id="MF_01260">
    <property type="entry name" value="Carboxylester"/>
    <property type="match status" value="1"/>
</dbReference>
<keyword evidence="8" id="KW-1185">Reference proteome</keyword>
<feature type="binding site" evidence="5">
    <location>
        <position position="23"/>
    </location>
    <ligand>
        <name>substrate</name>
    </ligand>
</feature>
<dbReference type="EC" id="3.1.1.85" evidence="5"/>
<dbReference type="GO" id="GO:0016020">
    <property type="term" value="C:membrane"/>
    <property type="evidence" value="ECO:0007669"/>
    <property type="project" value="TreeGrafter"/>
</dbReference>
<dbReference type="RefSeq" id="WP_135276162.1">
    <property type="nucleotide sequence ID" value="NZ_PQVH01000001.1"/>
</dbReference>
<dbReference type="Gene3D" id="3.40.50.1820">
    <property type="entry name" value="alpha/beta hydrolase"/>
    <property type="match status" value="1"/>
</dbReference>
<comment type="caution">
    <text evidence="7">The sequence shown here is derived from an EMBL/GenBank/DDBJ whole genome shotgun (WGS) entry which is preliminary data.</text>
</comment>
<feature type="active site" description="Nucleophile" evidence="5">
    <location>
        <position position="83"/>
    </location>
</feature>
<dbReference type="AlphaFoldDB" id="A0A4Y9VV95"/>
<comment type="pathway">
    <text evidence="5">Cofactor biosynthesis; biotin biosynthesis.</text>
</comment>
<feature type="binding site" evidence="5">
    <location>
        <begin position="155"/>
        <end position="159"/>
    </location>
    <ligand>
        <name>substrate</name>
    </ligand>
</feature>
<dbReference type="PANTHER" id="PTHR43798">
    <property type="entry name" value="MONOACYLGLYCEROL LIPASE"/>
    <property type="match status" value="1"/>
</dbReference>
<dbReference type="NCBIfam" id="TIGR01738">
    <property type="entry name" value="bioH"/>
    <property type="match status" value="1"/>
</dbReference>
<dbReference type="GO" id="GO:0005737">
    <property type="term" value="C:cytoplasm"/>
    <property type="evidence" value="ECO:0007669"/>
    <property type="project" value="UniProtKB-SubCell"/>
</dbReference>
<dbReference type="InterPro" id="IPR050266">
    <property type="entry name" value="AB_hydrolase_sf"/>
</dbReference>
<sequence>MIANHLHVEIIGSGPNLVLLHGWGMNGAVWQPLVKRLSKLFTLHIIDLPGMGLSRPIEPFHLSAIAEKVAEVLPAHADVVGWSLGAQVAMRIALDYPDLVRRLVLVGATPCFVNKSFDQESVEYKSTWDIGIEPEIFGNFADSVNEDYHKTMTQFLTLQCMGANDARSTVKLLRNKFAERPAPTSQTLYRALNILLETDLRAEIEHLRKPTLLVHGDRDSLAPVQAAHWMMKTLPVAYLRVMAGASHAPFLSHQEQFIDAIVQFLEPKFLTTQVQ</sequence>
<feature type="domain" description="AB hydrolase-1" evidence="6">
    <location>
        <begin position="17"/>
        <end position="260"/>
    </location>
</feature>
<name>A0A4Y9VV95_9PROT</name>
<dbReference type="EMBL" id="PQVH01000001">
    <property type="protein sequence ID" value="TFW73380.1"/>
    <property type="molecule type" value="Genomic_DNA"/>
</dbReference>
<protein>
    <recommendedName>
        <fullName evidence="5">Pimeloyl-[acyl-carrier protein] methyl ester esterase</fullName>
        <ecNumber evidence="5">3.1.1.85</ecNumber>
    </recommendedName>
    <alternativeName>
        <fullName evidence="5">Biotin synthesis protein BioH</fullName>
    </alternativeName>
    <alternativeName>
        <fullName evidence="5">Carboxylesterase BioH</fullName>
    </alternativeName>
</protein>
<gene>
    <name evidence="5 7" type="primary">bioH</name>
    <name evidence="7" type="ORF">C3Y98_00395</name>
</gene>
<keyword evidence="1 5" id="KW-0719">Serine esterase</keyword>